<dbReference type="KEGG" id="apak:AP3564_05110"/>
<evidence type="ECO:0000256" key="7">
    <source>
        <dbReference type="ARBA" id="ARBA00022759"/>
    </source>
</evidence>
<keyword evidence="7 11" id="KW-0255">Endonuclease</keyword>
<evidence type="ECO:0000259" key="13">
    <source>
        <dbReference type="PROSITE" id="PS50880"/>
    </source>
</evidence>
<dbReference type="GO" id="GO:0046872">
    <property type="term" value="F:metal ion binding"/>
    <property type="evidence" value="ECO:0007669"/>
    <property type="project" value="UniProtKB-KW"/>
</dbReference>
<dbReference type="PANTHER" id="PTHR39156">
    <property type="entry name" value="RIBONUCLEASE M5"/>
    <property type="match status" value="1"/>
</dbReference>
<dbReference type="Gene3D" id="3.40.1360.10">
    <property type="match status" value="1"/>
</dbReference>
<comment type="similarity">
    <text evidence="11">Belongs to the ribonuclease M5 family.</text>
</comment>
<dbReference type="PROSITE" id="PS50880">
    <property type="entry name" value="TOPRIM"/>
    <property type="match status" value="1"/>
</dbReference>
<comment type="catalytic activity">
    <reaction evidence="11">
        <text>Endonucleolytic cleavage of RNA, removing 21 and 42 nucleotides, respectively, from the 5'- and 3'-termini of a 5S-rRNA precursor.</text>
        <dbReference type="EC" id="3.1.26.8"/>
    </reaction>
</comment>
<dbReference type="NCBIfam" id="TIGR00334">
    <property type="entry name" value="5S_RNA_mat_M5"/>
    <property type="match status" value="1"/>
</dbReference>
<reference evidence="15 16" key="1">
    <citation type="submission" date="2016-04" db="EMBL/GenBank/DDBJ databases">
        <title>Draft genome sequence of Aeribacillus pallidus 8m3 from petroleum reservoir.</title>
        <authorList>
            <person name="Poltaraus A.B."/>
            <person name="Nazina T.N."/>
            <person name="Tourova T.P."/>
            <person name="Malakho S.M."/>
            <person name="Korshunova A.V."/>
            <person name="Sokolova D.S."/>
        </authorList>
    </citation>
    <scope>NUCLEOTIDE SEQUENCE [LARGE SCALE GENOMIC DNA]</scope>
    <source>
        <strain evidence="15 16">8m3</strain>
    </source>
</reference>
<accession>A0A161XP48</accession>
<dbReference type="EC" id="3.1.26.8" evidence="11 12"/>
<evidence type="ECO:0000256" key="10">
    <source>
        <dbReference type="ARBA" id="ARBA00022884"/>
    </source>
</evidence>
<evidence type="ECO:0000313" key="16">
    <source>
        <dbReference type="Proteomes" id="UP000076476"/>
    </source>
</evidence>
<dbReference type="Proteomes" id="UP000076476">
    <property type="component" value="Unassembled WGS sequence"/>
</dbReference>
<dbReference type="HAMAP" id="MF_01469">
    <property type="entry name" value="RNase_M5"/>
    <property type="match status" value="1"/>
</dbReference>
<evidence type="ECO:0000256" key="6">
    <source>
        <dbReference type="ARBA" id="ARBA00022730"/>
    </source>
</evidence>
<dbReference type="GO" id="GO:0005737">
    <property type="term" value="C:cytoplasm"/>
    <property type="evidence" value="ECO:0007669"/>
    <property type="project" value="UniProtKB-SubCell"/>
</dbReference>
<proteinExistence type="inferred from homology"/>
<dbReference type="InterPro" id="IPR034141">
    <property type="entry name" value="TOPRIM_RNase_M5-like"/>
</dbReference>
<dbReference type="Proteomes" id="UP000214606">
    <property type="component" value="Chromosome"/>
</dbReference>
<dbReference type="GO" id="GO:0006364">
    <property type="term" value="P:rRNA processing"/>
    <property type="evidence" value="ECO:0007669"/>
    <property type="project" value="UniProtKB-UniRule"/>
</dbReference>
<dbReference type="Pfam" id="PF13331">
    <property type="entry name" value="DUF4093"/>
    <property type="match status" value="1"/>
</dbReference>
<organism evidence="15 16">
    <name type="scientific">Aeribacillus pallidus</name>
    <dbReference type="NCBI Taxonomy" id="33936"/>
    <lineage>
        <taxon>Bacteria</taxon>
        <taxon>Bacillati</taxon>
        <taxon>Bacillota</taxon>
        <taxon>Bacilli</taxon>
        <taxon>Bacillales</taxon>
        <taxon>Bacillaceae</taxon>
        <taxon>Aeribacillus</taxon>
    </lineage>
</organism>
<accession>A0A165Y6V5</accession>
<dbReference type="CDD" id="cd01027">
    <property type="entry name" value="TOPRIM_RNase_M5_like"/>
    <property type="match status" value="1"/>
</dbReference>
<reference evidence="14 17" key="2">
    <citation type="submission" date="2016-10" db="EMBL/GenBank/DDBJ databases">
        <title>The whole genome sequencing and assembly of Aeribacillus pallidus KCTC3564 strain.</title>
        <authorList>
            <person name="Lee Y.-J."/>
            <person name="Park M.-K."/>
            <person name="Yi H."/>
            <person name="Bahn Y.-S."/>
            <person name="Kim J.F."/>
            <person name="Lee D.-W."/>
        </authorList>
    </citation>
    <scope>NUCLEOTIDE SEQUENCE [LARGE SCALE GENOMIC DNA]</scope>
    <source>
        <strain evidence="14 17">KCTC3564</strain>
    </source>
</reference>
<dbReference type="InterPro" id="IPR004466">
    <property type="entry name" value="RNase_M5"/>
</dbReference>
<keyword evidence="1 11" id="KW-0963">Cytoplasm</keyword>
<evidence type="ECO:0000313" key="17">
    <source>
        <dbReference type="Proteomes" id="UP000214606"/>
    </source>
</evidence>
<evidence type="ECO:0000256" key="11">
    <source>
        <dbReference type="HAMAP-Rule" id="MF_01469"/>
    </source>
</evidence>
<dbReference type="SUPFAM" id="SSF110455">
    <property type="entry name" value="Toprim domain"/>
    <property type="match status" value="1"/>
</dbReference>
<evidence type="ECO:0000256" key="3">
    <source>
        <dbReference type="ARBA" id="ARBA00022552"/>
    </source>
</evidence>
<dbReference type="GO" id="GO:0043822">
    <property type="term" value="F:ribonuclease M5 activity"/>
    <property type="evidence" value="ECO:0007669"/>
    <property type="project" value="UniProtKB-UniRule"/>
</dbReference>
<dbReference type="SMART" id="SM00493">
    <property type="entry name" value="TOPRIM"/>
    <property type="match status" value="1"/>
</dbReference>
<evidence type="ECO:0000256" key="8">
    <source>
        <dbReference type="ARBA" id="ARBA00022801"/>
    </source>
</evidence>
<evidence type="ECO:0000313" key="15">
    <source>
        <dbReference type="EMBL" id="KZN96786.1"/>
    </source>
</evidence>
<evidence type="ECO:0000256" key="5">
    <source>
        <dbReference type="ARBA" id="ARBA00022723"/>
    </source>
</evidence>
<dbReference type="STRING" id="33936.AZI98_07130"/>
<evidence type="ECO:0000256" key="4">
    <source>
        <dbReference type="ARBA" id="ARBA00022722"/>
    </source>
</evidence>
<keyword evidence="10 11" id="KW-0694">RNA-binding</keyword>
<dbReference type="EMBL" id="CP017703">
    <property type="protein sequence ID" value="ASS92274.1"/>
    <property type="molecule type" value="Genomic_DNA"/>
</dbReference>
<dbReference type="AlphaFoldDB" id="A0A165Y6V5"/>
<evidence type="ECO:0000313" key="14">
    <source>
        <dbReference type="EMBL" id="ASS92274.1"/>
    </source>
</evidence>
<keyword evidence="3 11" id="KW-0698">rRNA processing</keyword>
<comment type="subcellular location">
    <subcellularLocation>
        <location evidence="11">Cytoplasm</location>
    </subcellularLocation>
</comment>
<evidence type="ECO:0000256" key="12">
    <source>
        <dbReference type="NCBIfam" id="TIGR00334"/>
    </source>
</evidence>
<keyword evidence="16" id="KW-1185">Reference proteome</keyword>
<dbReference type="Pfam" id="PF01751">
    <property type="entry name" value="Toprim"/>
    <property type="match status" value="1"/>
</dbReference>
<keyword evidence="5" id="KW-0479">Metal-binding</keyword>
<dbReference type="FunFam" id="3.40.1360.10:FF:000006">
    <property type="entry name" value="Ribonuclease M5"/>
    <property type="match status" value="1"/>
</dbReference>
<name>A0A165Y6V5_9BACI</name>
<dbReference type="OrthoDB" id="9791329at2"/>
<comment type="function">
    <text evidence="11">Required for correct processing of both the 5' and 3' ends of 5S rRNA precursor. Cleaves both sides of a double-stranded region yielding mature 5S rRNA in one step.</text>
</comment>
<evidence type="ECO:0000256" key="2">
    <source>
        <dbReference type="ARBA" id="ARBA00022517"/>
    </source>
</evidence>
<dbReference type="EMBL" id="LWBR01000015">
    <property type="protein sequence ID" value="KZN96786.1"/>
    <property type="molecule type" value="Genomic_DNA"/>
</dbReference>
<dbReference type="PANTHER" id="PTHR39156:SF1">
    <property type="entry name" value="RIBONUCLEASE M5"/>
    <property type="match status" value="1"/>
</dbReference>
<sequence length="206" mass="23063">MEEKMKKKIKEIIIVEGKDDTLAIKRAVDADTIETNGSAINQSIIEQIRLAQNTRGVIIFTDPDAPGEKIRKTIAEHVPGCKHAFLPRNEARAKNGRGIGVEHASAESIRKALRSVREEMNEWKSSISMLDLIFYGLIGGPTAKKRREKLGERLKIGYANGKQLMKRLAMFHITKEAFLEAIEAILKEEEADGKRNSNVKPNETNS</sequence>
<dbReference type="GO" id="GO:0019843">
    <property type="term" value="F:rRNA binding"/>
    <property type="evidence" value="ECO:0007669"/>
    <property type="project" value="UniProtKB-KW"/>
</dbReference>
<evidence type="ECO:0000256" key="1">
    <source>
        <dbReference type="ARBA" id="ARBA00022490"/>
    </source>
</evidence>
<keyword evidence="2 11" id="KW-0690">Ribosome biogenesis</keyword>
<gene>
    <name evidence="11" type="primary">rnmV</name>
    <name evidence="14" type="ORF">AP3564_05110</name>
    <name evidence="15" type="ORF">AZI98_07130</name>
</gene>
<keyword evidence="9" id="KW-0460">Magnesium</keyword>
<protein>
    <recommendedName>
        <fullName evidence="11 12">Ribonuclease M5</fullName>
        <ecNumber evidence="11 12">3.1.26.8</ecNumber>
    </recommendedName>
    <alternativeName>
        <fullName evidence="11">RNase M5</fullName>
    </alternativeName>
    <alternativeName>
        <fullName evidence="11">Ribosomal RNA terminal maturase M5</fullName>
    </alternativeName>
</protein>
<keyword evidence="4 11" id="KW-0540">Nuclease</keyword>
<dbReference type="InterPro" id="IPR006171">
    <property type="entry name" value="TOPRIM_dom"/>
</dbReference>
<dbReference type="InterPro" id="IPR025156">
    <property type="entry name" value="RNase_M5_C"/>
</dbReference>
<keyword evidence="8 11" id="KW-0378">Hydrolase</keyword>
<feature type="domain" description="Toprim" evidence="13">
    <location>
        <begin position="10"/>
        <end position="100"/>
    </location>
</feature>
<evidence type="ECO:0000256" key="9">
    <source>
        <dbReference type="ARBA" id="ARBA00022842"/>
    </source>
</evidence>
<keyword evidence="6 11" id="KW-0699">rRNA-binding</keyword>